<protein>
    <submittedName>
        <fullName evidence="4">CRTAC1 family protein</fullName>
    </submittedName>
</protein>
<feature type="chain" id="PRO_5020488571" evidence="2">
    <location>
        <begin position="31"/>
        <end position="545"/>
    </location>
</feature>
<dbReference type="AlphaFoldDB" id="A0A4V6T6K8"/>
<dbReference type="InterPro" id="IPR028994">
    <property type="entry name" value="Integrin_alpha_N"/>
</dbReference>
<accession>A0A4V6T6K8</accession>
<comment type="caution">
    <text evidence="4">The sequence shown here is derived from an EMBL/GenBank/DDBJ whole genome shotgun (WGS) entry which is preliminary data.</text>
</comment>
<dbReference type="Gene3D" id="2.130.10.130">
    <property type="entry name" value="Integrin alpha, N-terminal"/>
    <property type="match status" value="1"/>
</dbReference>
<reference evidence="4 5" key="1">
    <citation type="submission" date="2019-04" db="EMBL/GenBank/DDBJ databases">
        <title>genome sequence of strain W3.</title>
        <authorList>
            <person name="Gao J."/>
            <person name="Sun J."/>
        </authorList>
    </citation>
    <scope>NUCLEOTIDE SEQUENCE [LARGE SCALE GENOMIC DNA]</scope>
    <source>
        <strain evidence="4 5">W3</strain>
    </source>
</reference>
<dbReference type="PANTHER" id="PTHR16026:SF0">
    <property type="entry name" value="CARTILAGE ACIDIC PROTEIN 1"/>
    <property type="match status" value="1"/>
</dbReference>
<evidence type="ECO:0000256" key="1">
    <source>
        <dbReference type="ARBA" id="ARBA00022729"/>
    </source>
</evidence>
<dbReference type="PANTHER" id="PTHR16026">
    <property type="entry name" value="CARTILAGE ACIDIC PROTEIN 1"/>
    <property type="match status" value="1"/>
</dbReference>
<dbReference type="InterPro" id="IPR013517">
    <property type="entry name" value="FG-GAP"/>
</dbReference>
<feature type="domain" description="ASPIC/UnbV" evidence="3">
    <location>
        <begin position="463"/>
        <end position="526"/>
    </location>
</feature>
<dbReference type="SUPFAM" id="SSF69318">
    <property type="entry name" value="Integrin alpha N-terminal domain"/>
    <property type="match status" value="1"/>
</dbReference>
<evidence type="ECO:0000313" key="4">
    <source>
        <dbReference type="EMBL" id="THV36706.1"/>
    </source>
</evidence>
<feature type="signal peptide" evidence="2">
    <location>
        <begin position="1"/>
        <end position="30"/>
    </location>
</feature>
<name>A0A4V6T6K8_9HYPH</name>
<evidence type="ECO:0000259" key="3">
    <source>
        <dbReference type="Pfam" id="PF07593"/>
    </source>
</evidence>
<dbReference type="InterPro" id="IPR027039">
    <property type="entry name" value="Crtac1"/>
</dbReference>
<gene>
    <name evidence="4" type="ORF">FAA86_09380</name>
</gene>
<proteinExistence type="predicted"/>
<dbReference type="Pfam" id="PF07593">
    <property type="entry name" value="UnbV_ASPIC"/>
    <property type="match status" value="1"/>
</dbReference>
<organism evidence="4 5">
    <name type="scientific">Rhizobium rosettiformans W3</name>
    <dbReference type="NCBI Taxonomy" id="538378"/>
    <lineage>
        <taxon>Bacteria</taxon>
        <taxon>Pseudomonadati</taxon>
        <taxon>Pseudomonadota</taxon>
        <taxon>Alphaproteobacteria</taxon>
        <taxon>Hyphomicrobiales</taxon>
        <taxon>Rhizobiaceae</taxon>
        <taxon>Rhizobium/Agrobacterium group</taxon>
        <taxon>Rhizobium</taxon>
    </lineage>
</organism>
<dbReference type="RefSeq" id="WP_136540022.1">
    <property type="nucleotide sequence ID" value="NZ_STGU01000004.1"/>
</dbReference>
<keyword evidence="1 2" id="KW-0732">Signal</keyword>
<sequence length="545" mass="59454">MKPVARAYPLNKTATAVALLLGLQAGTALADGGPLVPRFADETASSGITSTYRGDWEFMVGGGAGSFDCNADGFPDLVLAGGEDKAKFYLNRSEAGGALKFEEKPSGLELDKVVGAYPLDVDGDGLQDVVLLRSGENVVMRGLGECRFERANEAWGFDGGDAWSTAFSATWEMGNAWPTLAIGNYIDRFEDFEPWGSCTDNWLHRPAGPGERRFAPPLALTPSYCPLSILFTDWNRSGTPSLRVSNDREYYKGGQEQMWHVEPGQPPRLFTQEEGWKYLRIWGMGIASHDLDFDGYPEYFLTSMADNKLQKLGEIPTDGKPKPSYADVAFAKGATAHRPYTGGEIRPSTAWHTDFEDVNNDGRADLFIAKGNVAKMPDFAEKDPNNLLVQGEDGKFTEMGDKAGVASMATGRGGALSDFNLDGKIDLLVVNQGSPVEIWRNTTETPGHYLQVALRQQGPNRDAIGAWIEVKTGDHVQRREITLGGGHASGKTGWWHFGLSDQAETEIRILWPDGEAGDWQKVAADGFYVVERGAPPRAWKPGEGM</sequence>
<evidence type="ECO:0000313" key="5">
    <source>
        <dbReference type="Proteomes" id="UP000307378"/>
    </source>
</evidence>
<dbReference type="EMBL" id="STGU01000004">
    <property type="protein sequence ID" value="THV36706.1"/>
    <property type="molecule type" value="Genomic_DNA"/>
</dbReference>
<dbReference type="InterPro" id="IPR011519">
    <property type="entry name" value="UnbV_ASPIC"/>
</dbReference>
<evidence type="ECO:0000256" key="2">
    <source>
        <dbReference type="SAM" id="SignalP"/>
    </source>
</evidence>
<dbReference type="Pfam" id="PF13517">
    <property type="entry name" value="FG-GAP_3"/>
    <property type="match status" value="2"/>
</dbReference>
<dbReference type="Proteomes" id="UP000307378">
    <property type="component" value="Unassembled WGS sequence"/>
</dbReference>